<dbReference type="PANTHER" id="PTHR14898">
    <property type="entry name" value="ENHANCER OF POLYCOMB"/>
    <property type="match status" value="1"/>
</dbReference>
<dbReference type="GO" id="GO:0006357">
    <property type="term" value="P:regulation of transcription by RNA polymerase II"/>
    <property type="evidence" value="ECO:0007669"/>
    <property type="project" value="InterPro"/>
</dbReference>
<protein>
    <recommendedName>
        <fullName evidence="3">UGP3-like C-terminal hexapeptide repeats domain-containing protein</fullName>
    </recommendedName>
</protein>
<dbReference type="InterPro" id="IPR024943">
    <property type="entry name" value="Enhancer_polycomb"/>
</dbReference>
<keyword evidence="2" id="KW-0732">Signal</keyword>
<evidence type="ECO:0000256" key="1">
    <source>
        <dbReference type="SAM" id="Coils"/>
    </source>
</evidence>
<evidence type="ECO:0000259" key="3">
    <source>
        <dbReference type="Pfam" id="PF25441"/>
    </source>
</evidence>
<feature type="signal peptide" evidence="2">
    <location>
        <begin position="1"/>
        <end position="24"/>
    </location>
</feature>
<keyword evidence="5" id="KW-1185">Reference proteome</keyword>
<dbReference type="InterPro" id="IPR057388">
    <property type="entry name" value="Hexapep_UGP3_C"/>
</dbReference>
<feature type="chain" id="PRO_5043908467" description="UGP3-like C-terminal hexapeptide repeats domain-containing protein" evidence="2">
    <location>
        <begin position="25"/>
        <end position="259"/>
    </location>
</feature>
<comment type="caution">
    <text evidence="4">The sequence shown here is derived from an EMBL/GenBank/DDBJ whole genome shotgun (WGS) entry which is preliminary data.</text>
</comment>
<feature type="domain" description="UGP3-like C-terminal hexapeptide repeats" evidence="3">
    <location>
        <begin position="24"/>
        <end position="103"/>
    </location>
</feature>
<gene>
    <name evidence="4" type="ORF">LVIROSA_LOCUS24245</name>
</gene>
<feature type="coiled-coil region" evidence="1">
    <location>
        <begin position="207"/>
        <end position="234"/>
    </location>
</feature>
<name>A0AAU9NJB1_9ASTR</name>
<dbReference type="GO" id="GO:0035267">
    <property type="term" value="C:NuA4 histone acetyltransferase complex"/>
    <property type="evidence" value="ECO:0007669"/>
    <property type="project" value="InterPro"/>
</dbReference>
<organism evidence="4 5">
    <name type="scientific">Lactuca virosa</name>
    <dbReference type="NCBI Taxonomy" id="75947"/>
    <lineage>
        <taxon>Eukaryota</taxon>
        <taxon>Viridiplantae</taxon>
        <taxon>Streptophyta</taxon>
        <taxon>Embryophyta</taxon>
        <taxon>Tracheophyta</taxon>
        <taxon>Spermatophyta</taxon>
        <taxon>Magnoliopsida</taxon>
        <taxon>eudicotyledons</taxon>
        <taxon>Gunneridae</taxon>
        <taxon>Pentapetalae</taxon>
        <taxon>asterids</taxon>
        <taxon>campanulids</taxon>
        <taxon>Asterales</taxon>
        <taxon>Asteraceae</taxon>
        <taxon>Cichorioideae</taxon>
        <taxon>Cichorieae</taxon>
        <taxon>Lactucinae</taxon>
        <taxon>Lactuca</taxon>
    </lineage>
</organism>
<dbReference type="AlphaFoldDB" id="A0AAU9NJB1"/>
<dbReference type="EMBL" id="CAKMRJ010004445">
    <property type="protein sequence ID" value="CAH1437957.1"/>
    <property type="molecule type" value="Genomic_DNA"/>
</dbReference>
<evidence type="ECO:0000313" key="5">
    <source>
        <dbReference type="Proteomes" id="UP001157418"/>
    </source>
</evidence>
<accession>A0AAU9NJB1</accession>
<dbReference type="Proteomes" id="UP001157418">
    <property type="component" value="Unassembled WGS sequence"/>
</dbReference>
<keyword evidence="1" id="KW-0175">Coiled coil</keyword>
<proteinExistence type="predicted"/>
<dbReference type="Pfam" id="PF25441">
    <property type="entry name" value="Hexapep_UGP3_C"/>
    <property type="match status" value="1"/>
</dbReference>
<reference evidence="4 5" key="1">
    <citation type="submission" date="2022-01" db="EMBL/GenBank/DDBJ databases">
        <authorList>
            <person name="Xiong W."/>
            <person name="Schranz E."/>
        </authorList>
    </citation>
    <scope>NUCLEOTIDE SEQUENCE [LARGE SCALE GENOMIC DNA]</scope>
</reference>
<sequence length="259" mass="30241">MLILDHDISSFFILLQVLFWKSLAKRCTRCKLENVKIWNKGIDWSSDKNLYWKHDVDRFESLKVILHGNAEFEVVDVNIEGSHLFEVPDGYKMRVTSGTSDEDWLQEFNKERLILPAEKFETIIFKLEVLDHKAGERAGVITPTLGSPILVLLTFDAAVEALQALSIQYGVFESIYSYWKEKPPPPVNDTNPYNIFRLRQKAQRVHTRRVRRNLDQAKNLLEALIKREEKKRDVYLLRIIIHRRTSSLSAFNFHLCVVG</sequence>
<evidence type="ECO:0000256" key="2">
    <source>
        <dbReference type="SAM" id="SignalP"/>
    </source>
</evidence>
<evidence type="ECO:0000313" key="4">
    <source>
        <dbReference type="EMBL" id="CAH1437957.1"/>
    </source>
</evidence>